<dbReference type="Gene3D" id="2.60.120.1620">
    <property type="match status" value="1"/>
</dbReference>
<dbReference type="Pfam" id="PF15979">
    <property type="entry name" value="Glyco_hydro_115"/>
    <property type="match status" value="1"/>
</dbReference>
<feature type="chain" id="PRO_5045315403" description="Gylcosyl hydrolase 115 C-terminal domain-containing protein" evidence="2">
    <location>
        <begin position="42"/>
        <end position="836"/>
    </location>
</feature>
<dbReference type="Gene3D" id="3.20.20.520">
    <property type="entry name" value="Glycosyl hydrolase family 115"/>
    <property type="match status" value="1"/>
</dbReference>
<evidence type="ECO:0000256" key="2">
    <source>
        <dbReference type="SAM" id="SignalP"/>
    </source>
</evidence>
<dbReference type="PANTHER" id="PTHR37842">
    <property type="match status" value="1"/>
</dbReference>
<keyword evidence="5" id="KW-1185">Reference proteome</keyword>
<proteinExistence type="predicted"/>
<accession>A0ABQ3LHS0</accession>
<dbReference type="InterPro" id="IPR029018">
    <property type="entry name" value="Hex-like_dom2"/>
</dbReference>
<name>A0ABQ3LHS0_9SPHN</name>
<dbReference type="InterPro" id="IPR041437">
    <property type="entry name" value="GH115_C"/>
</dbReference>
<evidence type="ECO:0000313" key="4">
    <source>
        <dbReference type="EMBL" id="GHH15901.1"/>
    </source>
</evidence>
<dbReference type="Gene3D" id="3.30.379.10">
    <property type="entry name" value="Chitobiase/beta-hexosaminidase domain 2-like"/>
    <property type="match status" value="1"/>
</dbReference>
<reference evidence="5" key="1">
    <citation type="journal article" date="2019" name="Int. J. Syst. Evol. Microbiol.">
        <title>The Global Catalogue of Microorganisms (GCM) 10K type strain sequencing project: providing services to taxonomists for standard genome sequencing and annotation.</title>
        <authorList>
            <consortium name="The Broad Institute Genomics Platform"/>
            <consortium name="The Broad Institute Genome Sequencing Center for Infectious Disease"/>
            <person name="Wu L."/>
            <person name="Ma J."/>
        </authorList>
    </citation>
    <scope>NUCLEOTIDE SEQUENCE [LARGE SCALE GENOMIC DNA]</scope>
    <source>
        <strain evidence="5">CGMCC 1.8957</strain>
    </source>
</reference>
<dbReference type="PANTHER" id="PTHR37842:SF2">
    <property type="entry name" value="GYLCOSYL HYDROLASE 115 C-TERMINAL DOMAIN-CONTAINING PROTEIN"/>
    <property type="match status" value="1"/>
</dbReference>
<feature type="signal peptide" evidence="2">
    <location>
        <begin position="1"/>
        <end position="41"/>
    </location>
</feature>
<dbReference type="Gene3D" id="1.20.58.2150">
    <property type="match status" value="1"/>
</dbReference>
<evidence type="ECO:0000256" key="1">
    <source>
        <dbReference type="ARBA" id="ARBA00022801"/>
    </source>
</evidence>
<gene>
    <name evidence="4" type="ORF">GCM10008023_19320</name>
</gene>
<feature type="domain" description="Gylcosyl hydrolase 115 C-terminal" evidence="3">
    <location>
        <begin position="703"/>
        <end position="820"/>
    </location>
</feature>
<organism evidence="4 5">
    <name type="scientific">Sphingomonas glacialis</name>
    <dbReference type="NCBI Taxonomy" id="658225"/>
    <lineage>
        <taxon>Bacteria</taxon>
        <taxon>Pseudomonadati</taxon>
        <taxon>Pseudomonadota</taxon>
        <taxon>Alphaproteobacteria</taxon>
        <taxon>Sphingomonadales</taxon>
        <taxon>Sphingomonadaceae</taxon>
        <taxon>Sphingomonas</taxon>
    </lineage>
</organism>
<dbReference type="Proteomes" id="UP000652430">
    <property type="component" value="Unassembled WGS sequence"/>
</dbReference>
<keyword evidence="2" id="KW-0732">Signal</keyword>
<evidence type="ECO:0000313" key="5">
    <source>
        <dbReference type="Proteomes" id="UP000652430"/>
    </source>
</evidence>
<dbReference type="InterPro" id="IPR042301">
    <property type="entry name" value="GH115_sf"/>
</dbReference>
<sequence>MQQAALPGFHRVASRWAAWRRPAGALALLLALGGAARSAVAETPLVAFDAGPGVVLADARGVARVVTDPRDHAVVRIAAADLSADLARVSGTATGNGTQIWLGTLGRSAAIDGLARRGLLDVSKLRGAWESFVIATVDRPAPGVASALVIVGSDRRGTAFGAYELSRAIGVSPWHWWADVTPEHHALLRAPAGVARFGPPSVKYRGVFLNDEDWGLQPWAAHTFEPAAGTIGPKTYAKLFELMLRLKANLVWPAMHKVTRPFNADPGNAALADRYAIVMGSSHSEPMLRNNVGEWTAPAERFNYATNAAGVARYWRERVATNARYESLWTLGMRGIHDSGMVGPSDDAGRRALLERIFADQRAMLPKDAPQVFTPYKEVLDVYRSGLKVPRDVTLLWPDDNFGYIRHLPDAAERQRPGGSGVYYHLSYLGAPLSYLWLSTTPPALIREELGRAWDAGARQMWVANVGDLKPGELATDYFLQLAWDVPATRAQPIDAVVREWAAGTLGGDVAADTTTILAEHHRLNFARRPEHLQWWLPGELSRPSPLSPPEIATRLAAFDTLDARVRALAPRIAADRRDAFFELVDYPVTAAALANIRLFDAEAYDRLHDSDPAAAAQAGARARAADADLTRLTRRYNDTLASGKWRGMIAMEPADGQWRRYRLTPPILPAAALLPAEAVARPQAPAAAAAAPVVEAEAAEGARTGWRVIDGLGRNGAAVGAALPAQLSYTIDLPPGRWRLVAELLPSYATHDGDPLRLTLALDDAAPVTLAAPRVTGDAAWARAVLDNRLELALPTALAAGRHRFTVGLADPALILDRFRFDPLPASLPPAGAKD</sequence>
<dbReference type="InterPro" id="IPR031924">
    <property type="entry name" value="GH115"/>
</dbReference>
<dbReference type="SUPFAM" id="SSF55545">
    <property type="entry name" value="beta-N-acetylhexosaminidase-like domain"/>
    <property type="match status" value="1"/>
</dbReference>
<keyword evidence="1" id="KW-0378">Hydrolase</keyword>
<protein>
    <recommendedName>
        <fullName evidence="3">Gylcosyl hydrolase 115 C-terminal domain-containing protein</fullName>
    </recommendedName>
</protein>
<evidence type="ECO:0000259" key="3">
    <source>
        <dbReference type="Pfam" id="PF17829"/>
    </source>
</evidence>
<dbReference type="Pfam" id="PF17829">
    <property type="entry name" value="GH115_C"/>
    <property type="match status" value="1"/>
</dbReference>
<dbReference type="EMBL" id="BNAQ01000002">
    <property type="protein sequence ID" value="GHH15901.1"/>
    <property type="molecule type" value="Genomic_DNA"/>
</dbReference>
<comment type="caution">
    <text evidence="4">The sequence shown here is derived from an EMBL/GenBank/DDBJ whole genome shotgun (WGS) entry which is preliminary data.</text>
</comment>